<dbReference type="SUPFAM" id="SSF54373">
    <property type="entry name" value="FAD-linked reductases, C-terminal domain"/>
    <property type="match status" value="1"/>
</dbReference>
<dbReference type="Gene3D" id="3.30.9.10">
    <property type="entry name" value="D-Amino Acid Oxidase, subunit A, domain 2"/>
    <property type="match status" value="1"/>
</dbReference>
<evidence type="ECO:0000256" key="1">
    <source>
        <dbReference type="ARBA" id="ARBA00023002"/>
    </source>
</evidence>
<proteinExistence type="predicted"/>
<comment type="caution">
    <text evidence="3">The sequence shown here is derived from an EMBL/GenBank/DDBJ whole genome shotgun (WGS) entry which is preliminary data.</text>
</comment>
<name>A0ABS5F7U5_9PROT</name>
<organism evidence="3 4">
    <name type="scientific">Plastoroseomonas hellenica</name>
    <dbReference type="NCBI Taxonomy" id="2687306"/>
    <lineage>
        <taxon>Bacteria</taxon>
        <taxon>Pseudomonadati</taxon>
        <taxon>Pseudomonadota</taxon>
        <taxon>Alphaproteobacteria</taxon>
        <taxon>Acetobacterales</taxon>
        <taxon>Acetobacteraceae</taxon>
        <taxon>Plastoroseomonas</taxon>
    </lineage>
</organism>
<dbReference type="PANTHER" id="PTHR13847:SF287">
    <property type="entry name" value="FAD-DEPENDENT OXIDOREDUCTASE DOMAIN-CONTAINING PROTEIN 1"/>
    <property type="match status" value="1"/>
</dbReference>
<sequence>MDIVIVGAGLTGACSALVLTRRGHDVTVIEKGELGQATTANSGSAILYQTKETELLVTMTARGLLLWDALRAEGLTPFRRDGSHVLFAGAEEEFFAARRADFLSGHGVQVERLDRATLLDQLPGLHADITGSFHCSADGETNPLESCIDIARAAQRAGASFIFHDACVALTFQGDQVRSLRTTSGLTLAADAVVLAAGHATAALAADCDVDLPVYPERGEQLLTYPQPPTLKGRVLSVRYTRGKAKGAFVGLALGQEPDGRIKIGSTRETGHADLVTSERGRQGLLEELAFCLPQLAKLPIERHTVGIRIGSRTGRPIVARLPGWDGVFVIDGLGGNGVAFAPLVAELAADLIDGTADPLHPQLTF</sequence>
<dbReference type="Proteomes" id="UP001196870">
    <property type="component" value="Unassembled WGS sequence"/>
</dbReference>
<dbReference type="Gene3D" id="3.50.50.60">
    <property type="entry name" value="FAD/NAD(P)-binding domain"/>
    <property type="match status" value="1"/>
</dbReference>
<dbReference type="RefSeq" id="WP_211856420.1">
    <property type="nucleotide sequence ID" value="NZ_JAAGBB010000064.1"/>
</dbReference>
<dbReference type="InterPro" id="IPR036188">
    <property type="entry name" value="FAD/NAD-bd_sf"/>
</dbReference>
<feature type="domain" description="FAD dependent oxidoreductase" evidence="2">
    <location>
        <begin position="2"/>
        <end position="352"/>
    </location>
</feature>
<reference evidence="4" key="1">
    <citation type="journal article" date="2021" name="Syst. Appl. Microbiol.">
        <title>Roseomonas hellenica sp. nov., isolated from roots of wild-growing Alkanna tinctoria.</title>
        <authorList>
            <person name="Rat A."/>
            <person name="Naranjo H.D."/>
            <person name="Lebbe L."/>
            <person name="Cnockaert M."/>
            <person name="Krigas N."/>
            <person name="Grigoriadou K."/>
            <person name="Maloupa E."/>
            <person name="Willems A."/>
        </authorList>
    </citation>
    <scope>NUCLEOTIDE SEQUENCE [LARGE SCALE GENOMIC DNA]</scope>
    <source>
        <strain evidence="4">LMG 31523</strain>
    </source>
</reference>
<evidence type="ECO:0000313" key="4">
    <source>
        <dbReference type="Proteomes" id="UP001196870"/>
    </source>
</evidence>
<accession>A0ABS5F7U5</accession>
<evidence type="ECO:0000259" key="2">
    <source>
        <dbReference type="Pfam" id="PF01266"/>
    </source>
</evidence>
<dbReference type="PANTHER" id="PTHR13847">
    <property type="entry name" value="SARCOSINE DEHYDROGENASE-RELATED"/>
    <property type="match status" value="1"/>
</dbReference>
<protein>
    <submittedName>
        <fullName evidence="3">FAD-binding oxidoreductase</fullName>
    </submittedName>
</protein>
<dbReference type="SUPFAM" id="SSF51905">
    <property type="entry name" value="FAD/NAD(P)-binding domain"/>
    <property type="match status" value="1"/>
</dbReference>
<gene>
    <name evidence="3" type="ORF">GXW71_30110</name>
</gene>
<keyword evidence="1" id="KW-0560">Oxidoreductase</keyword>
<dbReference type="InterPro" id="IPR006076">
    <property type="entry name" value="FAD-dep_OxRdtase"/>
</dbReference>
<dbReference type="Pfam" id="PF01266">
    <property type="entry name" value="DAO"/>
    <property type="match status" value="1"/>
</dbReference>
<keyword evidence="4" id="KW-1185">Reference proteome</keyword>
<dbReference type="EMBL" id="JAAGBB010000064">
    <property type="protein sequence ID" value="MBR0668645.1"/>
    <property type="molecule type" value="Genomic_DNA"/>
</dbReference>
<evidence type="ECO:0000313" key="3">
    <source>
        <dbReference type="EMBL" id="MBR0668645.1"/>
    </source>
</evidence>